<feature type="transmembrane region" description="Helical" evidence="17">
    <location>
        <begin position="259"/>
        <end position="278"/>
    </location>
</feature>
<keyword evidence="11" id="KW-0325">Glycoprotein</keyword>
<dbReference type="InterPro" id="IPR017452">
    <property type="entry name" value="GPCR_Rhodpsn_7TM"/>
</dbReference>
<feature type="transmembrane region" description="Helical" evidence="17">
    <location>
        <begin position="405"/>
        <end position="432"/>
    </location>
</feature>
<dbReference type="PRINTS" id="PR00358">
    <property type="entry name" value="BOMBESINR"/>
</dbReference>
<keyword evidence="5 17" id="KW-1133">Transmembrane helix</keyword>
<dbReference type="SMART" id="SM01381">
    <property type="entry name" value="7TM_GPCR_Srsx"/>
    <property type="match status" value="1"/>
</dbReference>
<keyword evidence="12 16" id="KW-0807">Transducer</keyword>
<feature type="transmembrane region" description="Helical" evidence="17">
    <location>
        <begin position="316"/>
        <end position="338"/>
    </location>
</feature>
<reference evidence="19" key="4">
    <citation type="submission" date="2025-09" db="UniProtKB">
        <authorList>
            <consortium name="Ensembl"/>
        </authorList>
    </citation>
    <scope>IDENTIFICATION</scope>
    <source>
        <strain evidence="19">HSOK</strain>
    </source>
</reference>
<evidence type="ECO:0000256" key="4">
    <source>
        <dbReference type="ARBA" id="ARBA00022692"/>
    </source>
</evidence>
<dbReference type="InterPro" id="IPR000276">
    <property type="entry name" value="GPCR_Rhodpsn"/>
</dbReference>
<dbReference type="InterPro" id="IPR001556">
    <property type="entry name" value="Bombsn_rcpt-like"/>
</dbReference>
<feature type="transmembrane region" description="Helical" evidence="17">
    <location>
        <begin position="369"/>
        <end position="393"/>
    </location>
</feature>
<evidence type="ECO:0000313" key="20">
    <source>
        <dbReference type="Proteomes" id="UP000265200"/>
    </source>
</evidence>
<dbReference type="Proteomes" id="UP000265200">
    <property type="component" value="Chromosome 24"/>
</dbReference>
<feature type="domain" description="G-protein coupled receptors family 1 profile" evidence="18">
    <location>
        <begin position="162"/>
        <end position="429"/>
    </location>
</feature>
<comment type="similarity">
    <text evidence="16">Belongs to the G-protein coupled receptor 1 family.</text>
</comment>
<evidence type="ECO:0000256" key="3">
    <source>
        <dbReference type="ARBA" id="ARBA00022553"/>
    </source>
</evidence>
<reference evidence="19" key="3">
    <citation type="submission" date="2025-08" db="UniProtKB">
        <authorList>
            <consortium name="Ensembl"/>
        </authorList>
    </citation>
    <scope>IDENTIFICATION</scope>
    <source>
        <strain evidence="19">HSOK</strain>
    </source>
</reference>
<evidence type="ECO:0000256" key="17">
    <source>
        <dbReference type="SAM" id="Phobius"/>
    </source>
</evidence>
<keyword evidence="6 16" id="KW-0297">G-protein coupled receptor</keyword>
<evidence type="ECO:0000313" key="19">
    <source>
        <dbReference type="Ensembl" id="ENSORLP00015032127.1"/>
    </source>
</evidence>
<keyword evidence="9" id="KW-1015">Disulfide bond</keyword>
<keyword evidence="4 16" id="KW-0812">Transmembrane</keyword>
<dbReference type="FunFam" id="1.20.1070.10:FF:000132">
    <property type="entry name" value="Neuromedin-B receptor"/>
    <property type="match status" value="1"/>
</dbReference>
<evidence type="ECO:0000256" key="13">
    <source>
        <dbReference type="ARBA" id="ARBA00023288"/>
    </source>
</evidence>
<evidence type="ECO:0000256" key="2">
    <source>
        <dbReference type="ARBA" id="ARBA00022475"/>
    </source>
</evidence>
<dbReference type="PANTHER" id="PTHR45695">
    <property type="entry name" value="LEUCOKININ RECEPTOR-RELATED"/>
    <property type="match status" value="1"/>
</dbReference>
<feature type="transmembrane region" description="Helical" evidence="17">
    <location>
        <begin position="183"/>
        <end position="208"/>
    </location>
</feature>
<keyword evidence="10 16" id="KW-0675">Receptor</keyword>
<proteinExistence type="inferred from homology"/>
<dbReference type="PRINTS" id="PR00237">
    <property type="entry name" value="GPCRRHODOPSN"/>
</dbReference>
<evidence type="ECO:0000256" key="14">
    <source>
        <dbReference type="ARBA" id="ARBA00073011"/>
    </source>
</evidence>
<sequence>MSSSIPSPVSDSLSLSPCAKAKSLLFGESLRLLVFPLHKRVRLLSSVTPSSSQTVLRQAVVPKSIGSPGARTKSSGFPAFLRAELSIARSAPAPVSRCSNMDDEFPPNLPPYFNGDSEALTPNSTEEPGWWASADGGETVHFIVRCVMTSLYILIIAVGLLGNITLVKIFITNSAMRSVPNIFISSLAAGDLLLLVTCVPVDAFRFFSEEWVFGEAACKLIPVIQLTSVGVSVFTLTALSADRYKAIVNPMDIQTSSAVFWTCLKAVSIWLLSVLLAVPEAIFSQVVSMQGHKDNMNVTFVNCVPYPLSNQMHPKIHSVLIFLVYFLIPLAIISVYYYHIARTLIKSAHNMPGEVSEHTRRQMETRKRLAKIVLVFVGLFALCWFPNHVLYMYRSFHYHQMDLSVAHLVITLLARVLSFSSSCVNPFALYLLSESFRRHFNSQLRCGRGPNPERQASYLHSTSHIRLTSIKKTTPTATIMAPAANGNASKQEAAL</sequence>
<evidence type="ECO:0000256" key="10">
    <source>
        <dbReference type="ARBA" id="ARBA00023170"/>
    </source>
</evidence>
<evidence type="ECO:0000256" key="16">
    <source>
        <dbReference type="RuleBase" id="RU000688"/>
    </source>
</evidence>
<protein>
    <recommendedName>
        <fullName evidence="14">Neuromedin-B receptor</fullName>
    </recommendedName>
    <alternativeName>
        <fullName evidence="15">Neuromedin-B-preferring bombesin receptor</fullName>
    </alternativeName>
</protein>
<accession>A0A3P9JIP2</accession>
<keyword evidence="2" id="KW-1003">Cell membrane</keyword>
<dbReference type="PROSITE" id="PS00237">
    <property type="entry name" value="G_PROTEIN_RECEP_F1_1"/>
    <property type="match status" value="1"/>
</dbReference>
<dbReference type="SUPFAM" id="SSF81321">
    <property type="entry name" value="Family A G protein-coupled receptor-like"/>
    <property type="match status" value="1"/>
</dbReference>
<evidence type="ECO:0000256" key="11">
    <source>
        <dbReference type="ARBA" id="ARBA00023180"/>
    </source>
</evidence>
<dbReference type="PROSITE" id="PS50262">
    <property type="entry name" value="G_PROTEIN_RECEP_F1_2"/>
    <property type="match status" value="1"/>
</dbReference>
<reference key="1">
    <citation type="journal article" date="2007" name="Nature">
        <title>The medaka draft genome and insights into vertebrate genome evolution.</title>
        <authorList>
            <person name="Kasahara M."/>
            <person name="Naruse K."/>
            <person name="Sasaki S."/>
            <person name="Nakatani Y."/>
            <person name="Qu W."/>
            <person name="Ahsan B."/>
            <person name="Yamada T."/>
            <person name="Nagayasu Y."/>
            <person name="Doi K."/>
            <person name="Kasai Y."/>
            <person name="Jindo T."/>
            <person name="Kobayashi D."/>
            <person name="Shimada A."/>
            <person name="Toyoda A."/>
            <person name="Kuroki Y."/>
            <person name="Fujiyama A."/>
            <person name="Sasaki T."/>
            <person name="Shimizu A."/>
            <person name="Asakawa S."/>
            <person name="Shimizu N."/>
            <person name="Hashimoto S."/>
            <person name="Yang J."/>
            <person name="Lee Y."/>
            <person name="Matsushima K."/>
            <person name="Sugano S."/>
            <person name="Sakaizumi M."/>
            <person name="Narita T."/>
            <person name="Ohishi K."/>
            <person name="Haga S."/>
            <person name="Ohta F."/>
            <person name="Nomoto H."/>
            <person name="Nogata K."/>
            <person name="Morishita T."/>
            <person name="Endo T."/>
            <person name="Shin-I T."/>
            <person name="Takeda H."/>
            <person name="Morishita S."/>
            <person name="Kohara Y."/>
        </authorList>
    </citation>
    <scope>NUCLEOTIDE SEQUENCE [LARGE SCALE GENOMIC DNA]</scope>
    <source>
        <strain>Hd-rR</strain>
    </source>
</reference>
<dbReference type="Pfam" id="PF00001">
    <property type="entry name" value="7tm_1"/>
    <property type="match status" value="1"/>
</dbReference>
<dbReference type="Gene3D" id="1.20.1070.10">
    <property type="entry name" value="Rhodopsin 7-helix transmembrane proteins"/>
    <property type="match status" value="1"/>
</dbReference>
<dbReference type="Ensembl" id="ENSORLT00015023844.1">
    <property type="protein sequence ID" value="ENSORLP00015032127.1"/>
    <property type="gene ID" value="ENSORLG00015016768.1"/>
</dbReference>
<feature type="transmembrane region" description="Helical" evidence="17">
    <location>
        <begin position="151"/>
        <end position="171"/>
    </location>
</feature>
<comment type="subcellular location">
    <subcellularLocation>
        <location evidence="1">Cell membrane</location>
        <topology evidence="1">Multi-pass membrane protein</topology>
    </subcellularLocation>
</comment>
<dbReference type="AlphaFoldDB" id="A0A3P9JIP2"/>
<organism evidence="19 20">
    <name type="scientific">Oryzias latipes</name>
    <name type="common">Japanese rice fish</name>
    <name type="synonym">Japanese killifish</name>
    <dbReference type="NCBI Taxonomy" id="8090"/>
    <lineage>
        <taxon>Eukaryota</taxon>
        <taxon>Metazoa</taxon>
        <taxon>Chordata</taxon>
        <taxon>Craniata</taxon>
        <taxon>Vertebrata</taxon>
        <taxon>Euteleostomi</taxon>
        <taxon>Actinopterygii</taxon>
        <taxon>Neopterygii</taxon>
        <taxon>Teleostei</taxon>
        <taxon>Neoteleostei</taxon>
        <taxon>Acanthomorphata</taxon>
        <taxon>Ovalentaria</taxon>
        <taxon>Atherinomorphae</taxon>
        <taxon>Beloniformes</taxon>
        <taxon>Adrianichthyidae</taxon>
        <taxon>Oryziinae</taxon>
        <taxon>Oryzias</taxon>
    </lineage>
</organism>
<evidence type="ECO:0000256" key="7">
    <source>
        <dbReference type="ARBA" id="ARBA00023136"/>
    </source>
</evidence>
<dbReference type="GO" id="GO:0005886">
    <property type="term" value="C:plasma membrane"/>
    <property type="evidence" value="ECO:0007669"/>
    <property type="project" value="UniProtKB-SubCell"/>
</dbReference>
<evidence type="ECO:0000256" key="5">
    <source>
        <dbReference type="ARBA" id="ARBA00022989"/>
    </source>
</evidence>
<evidence type="ECO:0000256" key="1">
    <source>
        <dbReference type="ARBA" id="ARBA00004651"/>
    </source>
</evidence>
<name>A0A3P9JIP2_ORYLA</name>
<keyword evidence="13" id="KW-0449">Lipoprotein</keyword>
<keyword evidence="7 17" id="KW-0472">Membrane</keyword>
<evidence type="ECO:0000256" key="12">
    <source>
        <dbReference type="ARBA" id="ARBA00023224"/>
    </source>
</evidence>
<evidence type="ECO:0000256" key="6">
    <source>
        <dbReference type="ARBA" id="ARBA00023040"/>
    </source>
</evidence>
<reference evidence="19 20" key="2">
    <citation type="submission" date="2017-04" db="EMBL/GenBank/DDBJ databases">
        <title>CpG methylation of centromeres and impact of large insertions on vertebrate speciation.</title>
        <authorList>
            <person name="Ichikawa K."/>
            <person name="Yoshimura J."/>
            <person name="Morishita S."/>
        </authorList>
    </citation>
    <scope>NUCLEOTIDE SEQUENCE</scope>
    <source>
        <strain evidence="19 20">HSOK</strain>
    </source>
</reference>
<feature type="transmembrane region" description="Helical" evidence="17">
    <location>
        <begin position="220"/>
        <end position="239"/>
    </location>
</feature>
<keyword evidence="3" id="KW-0597">Phosphoprotein</keyword>
<evidence type="ECO:0000256" key="9">
    <source>
        <dbReference type="ARBA" id="ARBA00023157"/>
    </source>
</evidence>
<evidence type="ECO:0000259" key="18">
    <source>
        <dbReference type="PROSITE" id="PS50262"/>
    </source>
</evidence>
<keyword evidence="8" id="KW-0564">Palmitate</keyword>
<evidence type="ECO:0000256" key="15">
    <source>
        <dbReference type="ARBA" id="ARBA00077784"/>
    </source>
</evidence>
<evidence type="ECO:0000256" key="8">
    <source>
        <dbReference type="ARBA" id="ARBA00023139"/>
    </source>
</evidence>
<dbReference type="GO" id="GO:0008528">
    <property type="term" value="F:G protein-coupled peptide receptor activity"/>
    <property type="evidence" value="ECO:0007669"/>
    <property type="project" value="InterPro"/>
</dbReference>
<dbReference type="PANTHER" id="PTHR45695:SF8">
    <property type="entry name" value="NEUROMEDIN-B RECEPTOR"/>
    <property type="match status" value="1"/>
</dbReference>